<reference evidence="2" key="1">
    <citation type="submission" date="2018-05" db="EMBL/GenBank/DDBJ databases">
        <authorList>
            <person name="Lanie J.A."/>
            <person name="Ng W.-L."/>
            <person name="Kazmierczak K.M."/>
            <person name="Andrzejewski T.M."/>
            <person name="Davidsen T.M."/>
            <person name="Wayne K.J."/>
            <person name="Tettelin H."/>
            <person name="Glass J.I."/>
            <person name="Rusch D."/>
            <person name="Podicherti R."/>
            <person name="Tsui H.-C.T."/>
            <person name="Winkler M.E."/>
        </authorList>
    </citation>
    <scope>NUCLEOTIDE SEQUENCE</scope>
</reference>
<accession>A0A382F7C0</accession>
<dbReference type="Gene3D" id="2.40.320.10">
    <property type="entry name" value="Hypothetical Protein Pfu-838710-001"/>
    <property type="match status" value="1"/>
</dbReference>
<evidence type="ECO:0000313" key="2">
    <source>
        <dbReference type="EMBL" id="SVB58850.1"/>
    </source>
</evidence>
<dbReference type="SUPFAM" id="SSF55154">
    <property type="entry name" value="CYTH-like phosphatases"/>
    <property type="match status" value="1"/>
</dbReference>
<evidence type="ECO:0000259" key="1">
    <source>
        <dbReference type="PROSITE" id="PS51707"/>
    </source>
</evidence>
<dbReference type="PROSITE" id="PS51707">
    <property type="entry name" value="CYTH"/>
    <property type="match status" value="1"/>
</dbReference>
<dbReference type="Pfam" id="PF01928">
    <property type="entry name" value="CYTH"/>
    <property type="match status" value="1"/>
</dbReference>
<sequence>MGWEIERRFLVEGSQEHWASLKGGHHLRQGYLTNTKEPSVRIRLGEQGGALLTTKRGKGIRRTEFESGISKEVANDLMEAAGARILEKIRWTLGPWTLDRFLGSLEGLVLLEIELTSEDQNLPPIPDAVNVLREVTEDNMFTSGALASLPDADRRELVLAAY</sequence>
<protein>
    <recommendedName>
        <fullName evidence="1">CYTH domain-containing protein</fullName>
    </recommendedName>
</protein>
<feature type="non-terminal residue" evidence="2">
    <location>
        <position position="162"/>
    </location>
</feature>
<dbReference type="AlphaFoldDB" id="A0A382F7C0"/>
<gene>
    <name evidence="2" type="ORF">METZ01_LOCUS211704</name>
</gene>
<name>A0A382F7C0_9ZZZZ</name>
<dbReference type="PIRSF" id="PIRSF016487">
    <property type="entry name" value="CYTH_UCP016487"/>
    <property type="match status" value="1"/>
</dbReference>
<dbReference type="InterPro" id="IPR033469">
    <property type="entry name" value="CYTH-like_dom_sf"/>
</dbReference>
<dbReference type="PANTHER" id="PTHR40114">
    <property type="entry name" value="SLR0698 PROTEIN"/>
    <property type="match status" value="1"/>
</dbReference>
<organism evidence="2">
    <name type="scientific">marine metagenome</name>
    <dbReference type="NCBI Taxonomy" id="408172"/>
    <lineage>
        <taxon>unclassified sequences</taxon>
        <taxon>metagenomes</taxon>
        <taxon>ecological metagenomes</taxon>
    </lineage>
</organism>
<dbReference type="InterPro" id="IPR012042">
    <property type="entry name" value="NeuTTM/CthTTM-like"/>
</dbReference>
<dbReference type="InterPro" id="IPR023577">
    <property type="entry name" value="CYTH_domain"/>
</dbReference>
<dbReference type="EMBL" id="UINC01048386">
    <property type="protein sequence ID" value="SVB58850.1"/>
    <property type="molecule type" value="Genomic_DNA"/>
</dbReference>
<dbReference type="SMART" id="SM01118">
    <property type="entry name" value="CYTH"/>
    <property type="match status" value="1"/>
</dbReference>
<feature type="domain" description="CYTH" evidence="1">
    <location>
        <begin position="2"/>
        <end position="162"/>
    </location>
</feature>
<proteinExistence type="predicted"/>
<dbReference type="PANTHER" id="PTHR40114:SF1">
    <property type="entry name" value="SLR0698 PROTEIN"/>
    <property type="match status" value="1"/>
</dbReference>